<dbReference type="Pfam" id="PF07589">
    <property type="entry name" value="PEP-CTERM"/>
    <property type="match status" value="1"/>
</dbReference>
<sequence length="122" mass="12252">MNGGQGGKGLKSRNSGSNIDQFTYAATADEFPSWDGYHAPSLVRQNVPEDVTQLLSSTSSSGGSLPAGSGVGGGGSGGGIDTGRNTVPVPLVPPIPAVPEPQTWAMLMAGLALLGFAARRKA</sequence>
<organism evidence="3 4">
    <name type="scientific">Janthinobacterium lividum</name>
    <dbReference type="NCBI Taxonomy" id="29581"/>
    <lineage>
        <taxon>Bacteria</taxon>
        <taxon>Pseudomonadati</taxon>
        <taxon>Pseudomonadota</taxon>
        <taxon>Betaproteobacteria</taxon>
        <taxon>Burkholderiales</taxon>
        <taxon>Oxalobacteraceae</taxon>
        <taxon>Janthinobacterium</taxon>
    </lineage>
</organism>
<protein>
    <submittedName>
        <fullName evidence="3">PEP-CTERM sorting domain-containing protein</fullName>
    </submittedName>
</protein>
<feature type="region of interest" description="Disordered" evidence="1">
    <location>
        <begin position="48"/>
        <end position="87"/>
    </location>
</feature>
<name>A0AAJ4MY52_9BURK</name>
<feature type="compositionally biased region" description="Low complexity" evidence="1">
    <location>
        <begin position="56"/>
        <end position="68"/>
    </location>
</feature>
<dbReference type="Proteomes" id="UP000662821">
    <property type="component" value="Chromosome"/>
</dbReference>
<gene>
    <name evidence="3" type="ORF">J3P46_08355</name>
</gene>
<evidence type="ECO:0000259" key="2">
    <source>
        <dbReference type="Pfam" id="PF07589"/>
    </source>
</evidence>
<dbReference type="InterPro" id="IPR013424">
    <property type="entry name" value="Ice-binding_C"/>
</dbReference>
<dbReference type="NCBIfam" id="TIGR02595">
    <property type="entry name" value="PEP_CTERM"/>
    <property type="match status" value="1"/>
</dbReference>
<evidence type="ECO:0000256" key="1">
    <source>
        <dbReference type="SAM" id="MobiDB-lite"/>
    </source>
</evidence>
<evidence type="ECO:0000313" key="3">
    <source>
        <dbReference type="EMBL" id="QSX99098.1"/>
    </source>
</evidence>
<evidence type="ECO:0000313" key="4">
    <source>
        <dbReference type="Proteomes" id="UP000662821"/>
    </source>
</evidence>
<feature type="compositionally biased region" description="Gly residues" evidence="1">
    <location>
        <begin position="69"/>
        <end position="81"/>
    </location>
</feature>
<proteinExistence type="predicted"/>
<feature type="domain" description="Ice-binding protein C-terminal" evidence="2">
    <location>
        <begin position="97"/>
        <end position="121"/>
    </location>
</feature>
<dbReference type="EMBL" id="CP071520">
    <property type="protein sequence ID" value="QSX99098.1"/>
    <property type="molecule type" value="Genomic_DNA"/>
</dbReference>
<accession>A0AAJ4MY52</accession>
<dbReference type="NCBIfam" id="NF035944">
    <property type="entry name" value="PEPxxWA-CTERM"/>
    <property type="match status" value="1"/>
</dbReference>
<dbReference type="AlphaFoldDB" id="A0AAJ4MY52"/>
<reference evidence="3 4" key="1">
    <citation type="submission" date="2021-03" db="EMBL/GenBank/DDBJ databases">
        <title>Draft genome sequence of Janthinobacterium sp. strain PLB02 isolated from infected primmorphs (Lubomirskia baicalensis).</title>
        <authorList>
            <person name="Chernogor L.I."/>
            <person name="Belikov S.I."/>
            <person name="Petrushin I.S."/>
        </authorList>
    </citation>
    <scope>NUCLEOTIDE SEQUENCE [LARGE SCALE GENOMIC DNA]</scope>
    <source>
        <strain evidence="3 4">PLB02</strain>
    </source>
</reference>